<name>A0ABN1ZYA0_9ACTN</name>
<reference evidence="1 2" key="1">
    <citation type="journal article" date="2019" name="Int. J. Syst. Evol. Microbiol.">
        <title>The Global Catalogue of Microorganisms (GCM) 10K type strain sequencing project: providing services to taxonomists for standard genome sequencing and annotation.</title>
        <authorList>
            <consortium name="The Broad Institute Genomics Platform"/>
            <consortium name="The Broad Institute Genome Sequencing Center for Infectious Disease"/>
            <person name="Wu L."/>
            <person name="Ma J."/>
        </authorList>
    </citation>
    <scope>NUCLEOTIDE SEQUENCE [LARGE SCALE GENOMIC DNA]</scope>
    <source>
        <strain evidence="1 2">JCM 14942</strain>
    </source>
</reference>
<organism evidence="1 2">
    <name type="scientific">Nocardioides humi</name>
    <dbReference type="NCBI Taxonomy" id="449461"/>
    <lineage>
        <taxon>Bacteria</taxon>
        <taxon>Bacillati</taxon>
        <taxon>Actinomycetota</taxon>
        <taxon>Actinomycetes</taxon>
        <taxon>Propionibacteriales</taxon>
        <taxon>Nocardioidaceae</taxon>
        <taxon>Nocardioides</taxon>
    </lineage>
</organism>
<dbReference type="RefSeq" id="WP_141005009.1">
    <property type="nucleotide sequence ID" value="NZ_BAAAOR010000007.1"/>
</dbReference>
<protein>
    <recommendedName>
        <fullName evidence="3">Aminoglycoside phosphotransferase domain-containing protein</fullName>
    </recommendedName>
</protein>
<keyword evidence="2" id="KW-1185">Reference proteome</keyword>
<evidence type="ECO:0000313" key="1">
    <source>
        <dbReference type="EMBL" id="GAA1507355.1"/>
    </source>
</evidence>
<dbReference type="EMBL" id="BAAAOR010000007">
    <property type="protein sequence ID" value="GAA1507355.1"/>
    <property type="molecule type" value="Genomic_DNA"/>
</dbReference>
<evidence type="ECO:0008006" key="3">
    <source>
        <dbReference type="Google" id="ProtNLM"/>
    </source>
</evidence>
<comment type="caution">
    <text evidence="1">The sequence shown here is derived from an EMBL/GenBank/DDBJ whole genome shotgun (WGS) entry which is preliminary data.</text>
</comment>
<proteinExistence type="predicted"/>
<dbReference type="Proteomes" id="UP001500842">
    <property type="component" value="Unassembled WGS sequence"/>
</dbReference>
<evidence type="ECO:0000313" key="2">
    <source>
        <dbReference type="Proteomes" id="UP001500842"/>
    </source>
</evidence>
<gene>
    <name evidence="1" type="ORF">GCM10009788_09160</name>
</gene>
<accession>A0ABN1ZYA0</accession>
<sequence>MTRTTAGFVDPESGPGLTADDAVGVMDELAALIGDALGRPVRLVLGSAAPPADGPVFHAYDGSGAVVAVARWALDPVSAQLLLAEAAVLAAVGEVAELGSPLVAPRLVALTTWHGGPLLVEEAGPPPYASRPPTREERRAAELAVARLVTPADLDRSYAAELRTALARLEPSSVTERLAATFELLAERHDLDALPRGAWHGNWSPTTIAAAAAGGGRVLAWGWERFAVNRPLGFDTLHFRLAQLRLRGRSAGVGAVLVREAAELLTEWPVRPEDRECVARLLLLELAVRELREVGERQAPVSWAADWLAPTLFSV</sequence>